<evidence type="ECO:0000313" key="2">
    <source>
        <dbReference type="EMBL" id="MCL1116346.1"/>
    </source>
</evidence>
<keyword evidence="3" id="KW-1185">Reference proteome</keyword>
<dbReference type="RefSeq" id="WP_188843135.1">
    <property type="nucleotide sequence ID" value="NZ_BMOT01000011.1"/>
</dbReference>
<gene>
    <name evidence="2" type="ORF">L2689_03700</name>
</gene>
<accession>A0ABT0KY33</accession>
<dbReference type="EMBL" id="JAKILK010000001">
    <property type="protein sequence ID" value="MCL1116346.1"/>
    <property type="molecule type" value="Genomic_DNA"/>
</dbReference>
<keyword evidence="1" id="KW-0732">Signal</keyword>
<protein>
    <recommendedName>
        <fullName evidence="4">Protease</fullName>
    </recommendedName>
</protein>
<evidence type="ECO:0008006" key="4">
    <source>
        <dbReference type="Google" id="ProtNLM"/>
    </source>
</evidence>
<sequence length="140" mass="15758">MHNVQNITLMLLFLLLQIGCSAQKLDNSNDDSSQVEITTCYKNIHSFEGVTDIEIIIVKRTGDNLNGIYHWLPAFKDKRLGEFVGVATSSNLADVIYSFEQEGVRNQTQLQLEFTQEFISISGGEKSTGLNRKLKKVKCD</sequence>
<evidence type="ECO:0000256" key="1">
    <source>
        <dbReference type="SAM" id="SignalP"/>
    </source>
</evidence>
<feature type="chain" id="PRO_5045562105" description="Protease" evidence="1">
    <location>
        <begin position="25"/>
        <end position="140"/>
    </location>
</feature>
<dbReference type="Proteomes" id="UP001203212">
    <property type="component" value="Unassembled WGS sequence"/>
</dbReference>
<proteinExistence type="predicted"/>
<name>A0ABT0KY33_9GAMM</name>
<evidence type="ECO:0000313" key="3">
    <source>
        <dbReference type="Proteomes" id="UP001203212"/>
    </source>
</evidence>
<feature type="signal peptide" evidence="1">
    <location>
        <begin position="1"/>
        <end position="24"/>
    </location>
</feature>
<comment type="caution">
    <text evidence="2">The sequence shown here is derived from an EMBL/GenBank/DDBJ whole genome shotgun (WGS) entry which is preliminary data.</text>
</comment>
<reference evidence="2 3" key="1">
    <citation type="submission" date="2022-01" db="EMBL/GenBank/DDBJ databases">
        <title>Whole genome-based taxonomy of the Shewanellaceae.</title>
        <authorList>
            <person name="Martin-Rodriguez A.J."/>
        </authorList>
    </citation>
    <scope>NUCLEOTIDE SEQUENCE [LARGE SCALE GENOMIC DNA]</scope>
    <source>
        <strain evidence="2 3">JCM 17801</strain>
    </source>
</reference>
<organism evidence="2 3">
    <name type="scientific">Shewanella aestuarii</name>
    <dbReference type="NCBI Taxonomy" id="1028752"/>
    <lineage>
        <taxon>Bacteria</taxon>
        <taxon>Pseudomonadati</taxon>
        <taxon>Pseudomonadota</taxon>
        <taxon>Gammaproteobacteria</taxon>
        <taxon>Alteromonadales</taxon>
        <taxon>Shewanellaceae</taxon>
        <taxon>Shewanella</taxon>
    </lineage>
</organism>